<dbReference type="PANTHER" id="PTHR33254">
    <property type="entry name" value="4-HYDROXY-4-METHYL-2-OXOGLUTARATE ALDOLASE 3-RELATED"/>
    <property type="match status" value="1"/>
</dbReference>
<dbReference type="EMBL" id="FZOG01000002">
    <property type="protein sequence ID" value="SNS30632.1"/>
    <property type="molecule type" value="Genomic_DNA"/>
</dbReference>
<evidence type="ECO:0000256" key="1">
    <source>
        <dbReference type="ARBA" id="ARBA00001968"/>
    </source>
</evidence>
<keyword evidence="3 7" id="KW-0479">Metal-binding</keyword>
<proteinExistence type="predicted"/>
<feature type="binding site" evidence="7">
    <location>
        <position position="128"/>
    </location>
    <ligand>
        <name>substrate</name>
    </ligand>
</feature>
<protein>
    <recommendedName>
        <fullName evidence="2">Putative 4-hydroxy-4-methyl-2-oxoglutarate aldolase</fullName>
    </recommendedName>
    <alternativeName>
        <fullName evidence="5">Regulator of ribonuclease activity homolog</fullName>
    </alternativeName>
    <alternativeName>
        <fullName evidence="6">RraA-like protein</fullName>
    </alternativeName>
</protein>
<gene>
    <name evidence="8" type="ORF">SAMN05216255_2214</name>
</gene>
<dbReference type="InterPro" id="IPR036704">
    <property type="entry name" value="RraA/RraA-like_sf"/>
</dbReference>
<evidence type="ECO:0000256" key="5">
    <source>
        <dbReference type="ARBA" id="ARBA00029596"/>
    </source>
</evidence>
<dbReference type="CDD" id="cd16841">
    <property type="entry name" value="RraA_family"/>
    <property type="match status" value="1"/>
</dbReference>
<evidence type="ECO:0000256" key="4">
    <source>
        <dbReference type="ARBA" id="ARBA00023239"/>
    </source>
</evidence>
<dbReference type="RefSeq" id="WP_010488234.1">
    <property type="nucleotide sequence ID" value="NZ_FZOG01000002.1"/>
</dbReference>
<organism evidence="8 9">
    <name type="scientific">Pseudomonas segetis</name>
    <dbReference type="NCBI Taxonomy" id="298908"/>
    <lineage>
        <taxon>Bacteria</taxon>
        <taxon>Pseudomonadati</taxon>
        <taxon>Pseudomonadota</taxon>
        <taxon>Gammaproteobacteria</taxon>
        <taxon>Pseudomonadales</taxon>
        <taxon>Pseudomonadaceae</taxon>
        <taxon>Pseudomonas</taxon>
    </lineage>
</organism>
<evidence type="ECO:0000256" key="7">
    <source>
        <dbReference type="PIRSR" id="PIRSR605493-1"/>
    </source>
</evidence>
<dbReference type="Pfam" id="PF03737">
    <property type="entry name" value="RraA-like"/>
    <property type="match status" value="1"/>
</dbReference>
<feature type="binding site" evidence="7">
    <location>
        <position position="129"/>
    </location>
    <ligand>
        <name>Mg(2+)</name>
        <dbReference type="ChEBI" id="CHEBI:18420"/>
    </ligand>
</feature>
<dbReference type="Proteomes" id="UP000242915">
    <property type="component" value="Unassembled WGS sequence"/>
</dbReference>
<keyword evidence="9" id="KW-1185">Reference proteome</keyword>
<comment type="cofactor">
    <cofactor evidence="1">
        <name>a divalent metal cation</name>
        <dbReference type="ChEBI" id="CHEBI:60240"/>
    </cofactor>
</comment>
<dbReference type="AlphaFoldDB" id="A0A239DEY2"/>
<evidence type="ECO:0000313" key="8">
    <source>
        <dbReference type="EMBL" id="SNS30632.1"/>
    </source>
</evidence>
<sequence>MSSCSIQNWPTGYRINPRVNALNESLIEAFRAIPVAVAGDCMGRSIGSRGLHMYHGDLSLKMCGPAFTLRIRPGDNLMVHKALMMVQPGDVLVIDGGGDVSQAVIGGLVRTTALRVKLGGIVIDGAVRDLEELAEGILPVFAAGHTHRGPSKDGPGEINVPIACAGLCVLPGDLVLGDADGVISIPALDAEQLLPKTLAHLEREASIRETNRLGTADPERFDALLRSKGLPV</sequence>
<dbReference type="NCBIfam" id="NF004850">
    <property type="entry name" value="PRK06201.1"/>
    <property type="match status" value="1"/>
</dbReference>
<keyword evidence="7" id="KW-0460">Magnesium</keyword>
<dbReference type="SUPFAM" id="SSF89562">
    <property type="entry name" value="RraA-like"/>
    <property type="match status" value="1"/>
</dbReference>
<dbReference type="InterPro" id="IPR005493">
    <property type="entry name" value="RraA/RraA-like"/>
</dbReference>
<dbReference type="Gene3D" id="3.50.30.40">
    <property type="entry name" value="Ribonuclease E inhibitor RraA/RraA-like"/>
    <property type="match status" value="1"/>
</dbReference>
<keyword evidence="4" id="KW-0456">Lyase</keyword>
<evidence type="ECO:0000313" key="9">
    <source>
        <dbReference type="Proteomes" id="UP000242915"/>
    </source>
</evidence>
<evidence type="ECO:0000256" key="3">
    <source>
        <dbReference type="ARBA" id="ARBA00022723"/>
    </source>
</evidence>
<dbReference type="GO" id="GO:0016829">
    <property type="term" value="F:lyase activity"/>
    <property type="evidence" value="ECO:0007669"/>
    <property type="project" value="UniProtKB-KW"/>
</dbReference>
<comment type="cofactor">
    <cofactor evidence="7">
        <name>Mg(2+)</name>
        <dbReference type="ChEBI" id="CHEBI:18420"/>
    </cofactor>
</comment>
<feature type="binding site" evidence="7">
    <location>
        <begin position="106"/>
        <end position="109"/>
    </location>
    <ligand>
        <name>substrate</name>
    </ligand>
</feature>
<name>A0A239DEY2_9PSED</name>
<evidence type="ECO:0000256" key="2">
    <source>
        <dbReference type="ARBA" id="ARBA00016549"/>
    </source>
</evidence>
<evidence type="ECO:0000256" key="6">
    <source>
        <dbReference type="ARBA" id="ARBA00030169"/>
    </source>
</evidence>
<dbReference type="GO" id="GO:0046872">
    <property type="term" value="F:metal ion binding"/>
    <property type="evidence" value="ECO:0007669"/>
    <property type="project" value="UniProtKB-KW"/>
</dbReference>
<reference evidence="9" key="1">
    <citation type="submission" date="2017-06" db="EMBL/GenBank/DDBJ databases">
        <authorList>
            <person name="Varghese N."/>
            <person name="Submissions S."/>
        </authorList>
    </citation>
    <scope>NUCLEOTIDE SEQUENCE [LARGE SCALE GENOMIC DNA]</scope>
    <source>
        <strain evidence="9">CIP 108523</strain>
    </source>
</reference>
<accession>A0A239DEY2</accession>
<dbReference type="PANTHER" id="PTHR33254:SF4">
    <property type="entry name" value="4-HYDROXY-4-METHYL-2-OXOGLUTARATE ALDOLASE 3-RELATED"/>
    <property type="match status" value="1"/>
</dbReference>